<accession>A0A9P6G0W4</accession>
<feature type="transmembrane region" description="Helical" evidence="7">
    <location>
        <begin position="59"/>
        <end position="78"/>
    </location>
</feature>
<feature type="transmembrane region" description="Helical" evidence="7">
    <location>
        <begin position="139"/>
        <end position="156"/>
    </location>
</feature>
<evidence type="ECO:0000256" key="6">
    <source>
        <dbReference type="ARBA" id="ARBA00049737"/>
    </source>
</evidence>
<keyword evidence="4 7" id="KW-1133">Transmembrane helix</keyword>
<organism evidence="9 10">
    <name type="scientific">Lunasporangiospora selenospora</name>
    <dbReference type="NCBI Taxonomy" id="979761"/>
    <lineage>
        <taxon>Eukaryota</taxon>
        <taxon>Fungi</taxon>
        <taxon>Fungi incertae sedis</taxon>
        <taxon>Mucoromycota</taxon>
        <taxon>Mortierellomycotina</taxon>
        <taxon>Mortierellomycetes</taxon>
        <taxon>Mortierellales</taxon>
        <taxon>Mortierellaceae</taxon>
        <taxon>Lunasporangiospora</taxon>
    </lineage>
</organism>
<evidence type="ECO:0000313" key="9">
    <source>
        <dbReference type="EMBL" id="KAF9584331.1"/>
    </source>
</evidence>
<dbReference type="Proteomes" id="UP000780801">
    <property type="component" value="Unassembled WGS sequence"/>
</dbReference>
<feature type="transmembrane region" description="Helical" evidence="7">
    <location>
        <begin position="211"/>
        <end position="229"/>
    </location>
</feature>
<dbReference type="PANTHER" id="PTHR31247:SF5">
    <property type="entry name" value="DUF4203 DOMAIN-CONTAINING PROTEIN"/>
    <property type="match status" value="1"/>
</dbReference>
<proteinExistence type="inferred from homology"/>
<keyword evidence="10" id="KW-1185">Reference proteome</keyword>
<comment type="subcellular location">
    <subcellularLocation>
        <location evidence="1">Membrane</location>
        <topology evidence="1">Multi-pass membrane protein</topology>
    </subcellularLocation>
</comment>
<dbReference type="GO" id="GO:0005886">
    <property type="term" value="C:plasma membrane"/>
    <property type="evidence" value="ECO:0007669"/>
    <property type="project" value="TreeGrafter"/>
</dbReference>
<reference evidence="9" key="1">
    <citation type="journal article" date="2020" name="Fungal Divers.">
        <title>Resolving the Mortierellaceae phylogeny through synthesis of multi-gene phylogenetics and phylogenomics.</title>
        <authorList>
            <person name="Vandepol N."/>
            <person name="Liber J."/>
            <person name="Desiro A."/>
            <person name="Na H."/>
            <person name="Kennedy M."/>
            <person name="Barry K."/>
            <person name="Grigoriev I.V."/>
            <person name="Miller A.N."/>
            <person name="O'Donnell K."/>
            <person name="Stajich J.E."/>
            <person name="Bonito G."/>
        </authorList>
    </citation>
    <scope>NUCLEOTIDE SEQUENCE</scope>
    <source>
        <strain evidence="9">KOD1015</strain>
    </source>
</reference>
<evidence type="ECO:0000256" key="2">
    <source>
        <dbReference type="ARBA" id="ARBA00006244"/>
    </source>
</evidence>
<evidence type="ECO:0000256" key="5">
    <source>
        <dbReference type="ARBA" id="ARBA00023136"/>
    </source>
</evidence>
<dbReference type="EMBL" id="JAABOA010000442">
    <property type="protein sequence ID" value="KAF9584331.1"/>
    <property type="molecule type" value="Genomic_DNA"/>
</dbReference>
<evidence type="ECO:0000256" key="7">
    <source>
        <dbReference type="SAM" id="Phobius"/>
    </source>
</evidence>
<comment type="caution">
    <text evidence="9">The sequence shown here is derived from an EMBL/GenBank/DDBJ whole genome shotgun (WGS) entry which is preliminary data.</text>
</comment>
<name>A0A9P6G0W4_9FUNG</name>
<feature type="transmembrane region" description="Helical" evidence="7">
    <location>
        <begin position="34"/>
        <end position="52"/>
    </location>
</feature>
<gene>
    <name evidence="9" type="ORF">BGW38_006841</name>
</gene>
<comment type="similarity">
    <text evidence="2">Belongs to the TMEM198 family.</text>
</comment>
<dbReference type="PANTHER" id="PTHR31247">
    <property type="entry name" value="TRANSMEMBRANE PROTEIN 198 FAMILY MEMBER"/>
    <property type="match status" value="1"/>
</dbReference>
<evidence type="ECO:0000256" key="4">
    <source>
        <dbReference type="ARBA" id="ARBA00022989"/>
    </source>
</evidence>
<feature type="domain" description="TM7S3/TM198-like" evidence="8">
    <location>
        <begin position="37"/>
        <end position="229"/>
    </location>
</feature>
<feature type="transmembrane region" description="Helical" evidence="7">
    <location>
        <begin position="109"/>
        <end position="127"/>
    </location>
</feature>
<evidence type="ECO:0000256" key="1">
    <source>
        <dbReference type="ARBA" id="ARBA00004141"/>
    </source>
</evidence>
<protein>
    <recommendedName>
        <fullName evidence="6">Transmembrane protein 198</fullName>
    </recommendedName>
</protein>
<keyword evidence="3 7" id="KW-0812">Transmembrane</keyword>
<sequence length="261" mass="28098">MAAPILTVRAVQDDTNQFINDIRDSTYKLTAQEGVLGAILLVAGFLLCFFGYRLFHSTMFMIGFFVFANVCYIGMANGGVTSTVLLLVISIVVGIIGGLLVVCCSRLGVALLGALALYTLGLWILGWKSGGLIPSTTGRAIFLGVLAVVGFIFGFIRERETVIVGSSIVGAYAFIAGLDLFVHTGFIDEANSFINSKGKKTESGSLTWQEYAMMGGLIGMALVGMLVQFKAWSKRTFRPAPVDDSNNEKPSKRFGIFKRSS</sequence>
<dbReference type="InterPro" id="IPR040236">
    <property type="entry name" value="TMEM198"/>
</dbReference>
<dbReference type="Pfam" id="PF13886">
    <property type="entry name" value="TM7S3_TM198"/>
    <property type="match status" value="1"/>
</dbReference>
<feature type="transmembrane region" description="Helical" evidence="7">
    <location>
        <begin position="168"/>
        <end position="187"/>
    </location>
</feature>
<evidence type="ECO:0000259" key="8">
    <source>
        <dbReference type="Pfam" id="PF13886"/>
    </source>
</evidence>
<evidence type="ECO:0000256" key="3">
    <source>
        <dbReference type="ARBA" id="ARBA00022692"/>
    </source>
</evidence>
<evidence type="ECO:0000313" key="10">
    <source>
        <dbReference type="Proteomes" id="UP000780801"/>
    </source>
</evidence>
<dbReference type="AlphaFoldDB" id="A0A9P6G0W4"/>
<dbReference type="InterPro" id="IPR025256">
    <property type="entry name" value="TM7S3/TM198-like_dom"/>
</dbReference>
<keyword evidence="5 7" id="KW-0472">Membrane</keyword>
<dbReference type="OrthoDB" id="102260at2759"/>
<feature type="transmembrane region" description="Helical" evidence="7">
    <location>
        <begin position="84"/>
        <end position="102"/>
    </location>
</feature>